<dbReference type="Gene3D" id="3.40.630.10">
    <property type="entry name" value="Zn peptidases"/>
    <property type="match status" value="1"/>
</dbReference>
<keyword evidence="7" id="KW-1185">Reference proteome</keyword>
<comment type="caution">
    <text evidence="6">The sequence shown here is derived from an EMBL/GenBank/DDBJ whole genome shotgun (WGS) entry which is preliminary data.</text>
</comment>
<evidence type="ECO:0000256" key="3">
    <source>
        <dbReference type="ARBA" id="ARBA00022801"/>
    </source>
</evidence>
<protein>
    <submittedName>
        <fullName evidence="6">Putative deacylase</fullName>
    </submittedName>
</protein>
<feature type="domain" description="Succinylglutamate desuccinylase/Aspartoacylase catalytic" evidence="5">
    <location>
        <begin position="5"/>
        <end position="103"/>
    </location>
</feature>
<evidence type="ECO:0000256" key="4">
    <source>
        <dbReference type="ARBA" id="ARBA00022833"/>
    </source>
</evidence>
<name>A0A7X0PBM3_9BURK</name>
<dbReference type="AlphaFoldDB" id="A0A7X0PBM3"/>
<evidence type="ECO:0000313" key="7">
    <source>
        <dbReference type="Proteomes" id="UP000575083"/>
    </source>
</evidence>
<dbReference type="PANTHER" id="PTHR15162:SF7">
    <property type="entry name" value="SUCCINYLGLUTAMATE DESUCCINYLASE"/>
    <property type="match status" value="1"/>
</dbReference>
<evidence type="ECO:0000259" key="5">
    <source>
        <dbReference type="Pfam" id="PF24827"/>
    </source>
</evidence>
<dbReference type="InterPro" id="IPR050178">
    <property type="entry name" value="AspA/AstE_fam"/>
</dbReference>
<keyword evidence="2" id="KW-0479">Metal-binding</keyword>
<dbReference type="Proteomes" id="UP000575083">
    <property type="component" value="Unassembled WGS sequence"/>
</dbReference>
<proteinExistence type="predicted"/>
<dbReference type="EMBL" id="JACHLK010000002">
    <property type="protein sequence ID" value="MBB6558927.1"/>
    <property type="molecule type" value="Genomic_DNA"/>
</dbReference>
<accession>A0A7X0PBM3</accession>
<keyword evidence="3" id="KW-0378">Hydrolase</keyword>
<evidence type="ECO:0000256" key="1">
    <source>
        <dbReference type="ARBA" id="ARBA00001947"/>
    </source>
</evidence>
<dbReference type="SUPFAM" id="SSF53187">
    <property type="entry name" value="Zn-dependent exopeptidases"/>
    <property type="match status" value="1"/>
</dbReference>
<organism evidence="6 7">
    <name type="scientific">Acidovorax soli</name>
    <dbReference type="NCBI Taxonomy" id="592050"/>
    <lineage>
        <taxon>Bacteria</taxon>
        <taxon>Pseudomonadati</taxon>
        <taxon>Pseudomonadota</taxon>
        <taxon>Betaproteobacteria</taxon>
        <taxon>Burkholderiales</taxon>
        <taxon>Comamonadaceae</taxon>
        <taxon>Acidovorax</taxon>
    </lineage>
</organism>
<dbReference type="GO" id="GO:0046872">
    <property type="term" value="F:metal ion binding"/>
    <property type="evidence" value="ECO:0007669"/>
    <property type="project" value="UniProtKB-KW"/>
</dbReference>
<evidence type="ECO:0000256" key="2">
    <source>
        <dbReference type="ARBA" id="ARBA00022723"/>
    </source>
</evidence>
<keyword evidence="4" id="KW-0862">Zinc</keyword>
<dbReference type="GO" id="GO:0016788">
    <property type="term" value="F:hydrolase activity, acting on ester bonds"/>
    <property type="evidence" value="ECO:0007669"/>
    <property type="project" value="InterPro"/>
</dbReference>
<comment type="cofactor">
    <cofactor evidence="1">
        <name>Zn(2+)</name>
        <dbReference type="ChEBI" id="CHEBI:29105"/>
    </cofactor>
</comment>
<evidence type="ECO:0000313" key="6">
    <source>
        <dbReference type="EMBL" id="MBB6558927.1"/>
    </source>
</evidence>
<dbReference type="PANTHER" id="PTHR15162">
    <property type="entry name" value="ASPARTOACYLASE"/>
    <property type="match status" value="1"/>
</dbReference>
<sequence>MALKPGPKVVVLGAVHGNERCGAQAIAQVVDELAAGAFCIERGVLTMVPVTNPYAYQQRTRQGDRNLNRNLRVSAEPTDYEDQIANVLCPLLDAHDVLLDLHSFHTPGQPFTMVGPTNNTGTLEPFQHSQEEERLVAHLGPRRVVEGWMDVYARGVQRRQQAQASANAALLDTGYGIGTSEYMRSRGGYGVTLECGQHDDPDAVGVAYRAIRQTLALLGLTSLALKPPESDFQVLRLEDVVDREHNDDHFAQPWKSFDPVVAGQVIGLRHDGREVTAPADGFVVFPNPGALPGNEWFYFARSSARSIG</sequence>
<dbReference type="GO" id="GO:0005829">
    <property type="term" value="C:cytosol"/>
    <property type="evidence" value="ECO:0007669"/>
    <property type="project" value="TreeGrafter"/>
</dbReference>
<dbReference type="InterPro" id="IPR055438">
    <property type="entry name" value="AstE_AspA_cat"/>
</dbReference>
<reference evidence="6 7" key="1">
    <citation type="submission" date="2020-08" db="EMBL/GenBank/DDBJ databases">
        <title>Functional genomics of gut bacteria from endangered species of beetles.</title>
        <authorList>
            <person name="Carlos-Shanley C."/>
        </authorList>
    </citation>
    <scope>NUCLEOTIDE SEQUENCE [LARGE SCALE GENOMIC DNA]</scope>
    <source>
        <strain evidence="6 7">S00198</strain>
    </source>
</reference>
<dbReference type="RefSeq" id="WP_260420134.1">
    <property type="nucleotide sequence ID" value="NZ_JACHLK010000002.1"/>
</dbReference>
<dbReference type="Pfam" id="PF24827">
    <property type="entry name" value="AstE_AspA_cat"/>
    <property type="match status" value="1"/>
</dbReference>
<gene>
    <name evidence="6" type="ORF">HNP48_001591</name>
</gene>